<dbReference type="GO" id="GO:0000166">
    <property type="term" value="F:nucleotide binding"/>
    <property type="evidence" value="ECO:0007669"/>
    <property type="project" value="InterPro"/>
</dbReference>
<dbReference type="SUPFAM" id="SSF51735">
    <property type="entry name" value="NAD(P)-binding Rossmann-fold domains"/>
    <property type="match status" value="1"/>
</dbReference>
<dbReference type="GO" id="GO:0016491">
    <property type="term" value="F:oxidoreductase activity"/>
    <property type="evidence" value="ECO:0007669"/>
    <property type="project" value="UniProtKB-KW"/>
</dbReference>
<gene>
    <name evidence="5" type="primary">pnxS4</name>
</gene>
<organism evidence="5">
    <name type="scientific">Streptomyces sp. TA-0256</name>
    <dbReference type="NCBI Taxonomy" id="573242"/>
    <lineage>
        <taxon>Bacteria</taxon>
        <taxon>Bacillati</taxon>
        <taxon>Actinomycetota</taxon>
        <taxon>Actinomycetes</taxon>
        <taxon>Kitasatosporales</taxon>
        <taxon>Streptomycetaceae</taxon>
        <taxon>Streptomyces</taxon>
    </lineage>
</organism>
<feature type="domain" description="GFO/IDH/MocA-like oxidoreductase" evidence="4">
    <location>
        <begin position="144"/>
        <end position="259"/>
    </location>
</feature>
<reference evidence="5" key="1">
    <citation type="submission" date="2008-11" db="EMBL/GenBank/DDBJ databases">
        <title>Biosynthetic gene cluster for FD-594 in Streptomyces sp. TA-0256.</title>
        <authorList>
            <person name="Kudo F."/>
            <person name="Yonezawa T."/>
            <person name="Eguchi T."/>
        </authorList>
    </citation>
    <scope>NUCLEOTIDE SEQUENCE</scope>
    <source>
        <strain evidence="5">TA-0256</strain>
    </source>
</reference>
<dbReference type="PANTHER" id="PTHR22604">
    <property type="entry name" value="OXIDOREDUCTASES"/>
    <property type="match status" value="1"/>
</dbReference>
<accession>E5RLM9</accession>
<dbReference type="InterPro" id="IPR036291">
    <property type="entry name" value="NAD(P)-bd_dom_sf"/>
</dbReference>
<proteinExistence type="inferred from homology"/>
<evidence type="ECO:0000259" key="3">
    <source>
        <dbReference type="Pfam" id="PF01408"/>
    </source>
</evidence>
<evidence type="ECO:0000313" key="5">
    <source>
        <dbReference type="EMBL" id="BAJ52693.1"/>
    </source>
</evidence>
<dbReference type="Pfam" id="PF01408">
    <property type="entry name" value="GFO_IDH_MocA"/>
    <property type="match status" value="1"/>
</dbReference>
<dbReference type="AlphaFoldDB" id="E5RLM9"/>
<evidence type="ECO:0000256" key="1">
    <source>
        <dbReference type="ARBA" id="ARBA00010928"/>
    </source>
</evidence>
<comment type="similarity">
    <text evidence="1">Belongs to the Gfo/Idh/MocA family.</text>
</comment>
<dbReference type="InterPro" id="IPR000683">
    <property type="entry name" value="Gfo/Idh/MocA-like_OxRdtase_N"/>
</dbReference>
<name>E5RLM9_9ACTN</name>
<evidence type="ECO:0000256" key="2">
    <source>
        <dbReference type="ARBA" id="ARBA00023002"/>
    </source>
</evidence>
<dbReference type="EMBL" id="AB469194">
    <property type="protein sequence ID" value="BAJ52693.1"/>
    <property type="molecule type" value="Genomic_DNA"/>
</dbReference>
<feature type="domain" description="Gfo/Idh/MocA-like oxidoreductase N-terminal" evidence="3">
    <location>
        <begin position="17"/>
        <end position="135"/>
    </location>
</feature>
<dbReference type="Gene3D" id="3.40.50.720">
    <property type="entry name" value="NAD(P)-binding Rossmann-like Domain"/>
    <property type="match status" value="1"/>
</dbReference>
<sequence>MTAAAAAGARTEPATLGVGVLGCADIARRKMLPALRASTRARLVAIAGRSPGRAADLARSSGCAAAADYGSLLEHPGVDAVYVPLPTGLHALWAARALAAGKHVLVEKSAVCTLTEAQELVALARRRGLALMENFTFLHHSQHATAQRWLRDGEIGEPRVLQASFGIPPCPPSDIRYRADLGGGALLDVGAYPVRAALLYLGDDAQVVGATRHLDAARGVDVGGSVLLASPSGVTAELSFGFAHSYRSHCAMWGSAGRLVLEQPFTPPAGARPRMRIARQDHRQEFVLAADDQFVNTVGRFADLVHGPAAAREEQYGQLLRQAALLEAVRSAARTTG</sequence>
<dbReference type="PANTHER" id="PTHR22604:SF105">
    <property type="entry name" value="TRANS-1,2-DIHYDROBENZENE-1,2-DIOL DEHYDROGENASE"/>
    <property type="match status" value="1"/>
</dbReference>
<dbReference type="SUPFAM" id="SSF55347">
    <property type="entry name" value="Glyceraldehyde-3-phosphate dehydrogenase-like, C-terminal domain"/>
    <property type="match status" value="1"/>
</dbReference>
<dbReference type="Pfam" id="PF22725">
    <property type="entry name" value="GFO_IDH_MocA_C3"/>
    <property type="match status" value="1"/>
</dbReference>
<keyword evidence="2" id="KW-0560">Oxidoreductase</keyword>
<evidence type="ECO:0000259" key="4">
    <source>
        <dbReference type="Pfam" id="PF22725"/>
    </source>
</evidence>
<dbReference type="InterPro" id="IPR050984">
    <property type="entry name" value="Gfo/Idh/MocA_domain"/>
</dbReference>
<dbReference type="InterPro" id="IPR055170">
    <property type="entry name" value="GFO_IDH_MocA-like_dom"/>
</dbReference>
<protein>
    <submittedName>
        <fullName evidence="5">Putative NDP-hexose-3-ketoreductase</fullName>
    </submittedName>
</protein>
<dbReference type="Gene3D" id="3.30.360.10">
    <property type="entry name" value="Dihydrodipicolinate Reductase, domain 2"/>
    <property type="match status" value="1"/>
</dbReference>